<evidence type="ECO:0000256" key="4">
    <source>
        <dbReference type="ARBA" id="ARBA00022825"/>
    </source>
</evidence>
<dbReference type="PANTHER" id="PTHR24271:SF45">
    <property type="entry name" value="KALLIKREIN-7"/>
    <property type="match status" value="1"/>
</dbReference>
<feature type="chain" id="PRO_5029911609" description="Peptidase S1 domain-containing protein" evidence="6">
    <location>
        <begin position="25"/>
        <end position="256"/>
    </location>
</feature>
<keyword evidence="3" id="KW-0378">Hydrolase</keyword>
<dbReference type="InterPro" id="IPR001254">
    <property type="entry name" value="Trypsin_dom"/>
</dbReference>
<feature type="domain" description="Peptidase S1" evidence="7">
    <location>
        <begin position="32"/>
        <end position="253"/>
    </location>
</feature>
<evidence type="ECO:0000256" key="6">
    <source>
        <dbReference type="SAM" id="SignalP"/>
    </source>
</evidence>
<feature type="signal peptide" evidence="6">
    <location>
        <begin position="1"/>
        <end position="24"/>
    </location>
</feature>
<dbReference type="EMBL" id="JACAGB010000108">
    <property type="protein sequence ID" value="KAF6270040.1"/>
    <property type="molecule type" value="Genomic_DNA"/>
</dbReference>
<comment type="caution">
    <text evidence="8">The sequence shown here is derived from an EMBL/GenBank/DDBJ whole genome shotgun (WGS) entry which is preliminary data.</text>
</comment>
<evidence type="ECO:0000256" key="3">
    <source>
        <dbReference type="ARBA" id="ARBA00022801"/>
    </source>
</evidence>
<keyword evidence="6" id="KW-0732">Signal</keyword>
<organism evidence="8 9">
    <name type="scientific">Pipistrellus kuhlii</name>
    <name type="common">Kuhl's pipistrelle</name>
    <dbReference type="NCBI Taxonomy" id="59472"/>
    <lineage>
        <taxon>Eukaryota</taxon>
        <taxon>Metazoa</taxon>
        <taxon>Chordata</taxon>
        <taxon>Craniata</taxon>
        <taxon>Vertebrata</taxon>
        <taxon>Euteleostomi</taxon>
        <taxon>Mammalia</taxon>
        <taxon>Eutheria</taxon>
        <taxon>Laurasiatheria</taxon>
        <taxon>Chiroptera</taxon>
        <taxon>Yangochiroptera</taxon>
        <taxon>Vespertilionidae</taxon>
        <taxon>Pipistrellus</taxon>
    </lineage>
</organism>
<dbReference type="GO" id="GO:0030141">
    <property type="term" value="C:secretory granule"/>
    <property type="evidence" value="ECO:0007669"/>
    <property type="project" value="TreeGrafter"/>
</dbReference>
<keyword evidence="4" id="KW-0720">Serine protease</keyword>
<name>A0A7J7R1I7_PIPKU</name>
<dbReference type="SMART" id="SM00020">
    <property type="entry name" value="Tryp_SPc"/>
    <property type="match status" value="1"/>
</dbReference>
<dbReference type="GO" id="GO:0002803">
    <property type="term" value="P:positive regulation of antibacterial peptide production"/>
    <property type="evidence" value="ECO:0007669"/>
    <property type="project" value="TreeGrafter"/>
</dbReference>
<comment type="similarity">
    <text evidence="1">Belongs to the peptidase S1 family. Snake venom subfamily.</text>
</comment>
<evidence type="ECO:0000256" key="1">
    <source>
        <dbReference type="ARBA" id="ARBA00009228"/>
    </source>
</evidence>
<keyword evidence="5" id="KW-1015">Disulfide bond</keyword>
<protein>
    <recommendedName>
        <fullName evidence="7">Peptidase S1 domain-containing protein</fullName>
    </recommendedName>
</protein>
<dbReference type="InterPro" id="IPR043504">
    <property type="entry name" value="Peptidase_S1_PA_chymotrypsin"/>
</dbReference>
<gene>
    <name evidence="8" type="ORF">mPipKuh1_007294</name>
</gene>
<evidence type="ECO:0000256" key="2">
    <source>
        <dbReference type="ARBA" id="ARBA00022670"/>
    </source>
</evidence>
<dbReference type="PANTHER" id="PTHR24271">
    <property type="entry name" value="KALLIKREIN-RELATED"/>
    <property type="match status" value="1"/>
</dbReference>
<dbReference type="InterPro" id="IPR009003">
    <property type="entry name" value="Peptidase_S1_PA"/>
</dbReference>
<dbReference type="GO" id="GO:0004252">
    <property type="term" value="F:serine-type endopeptidase activity"/>
    <property type="evidence" value="ECO:0007669"/>
    <property type="project" value="InterPro"/>
</dbReference>
<reference evidence="8 9" key="1">
    <citation type="journal article" date="2020" name="Nature">
        <title>Six reference-quality genomes reveal evolution of bat adaptations.</title>
        <authorList>
            <person name="Jebb D."/>
            <person name="Huang Z."/>
            <person name="Pippel M."/>
            <person name="Hughes G.M."/>
            <person name="Lavrichenko K."/>
            <person name="Devanna P."/>
            <person name="Winkler S."/>
            <person name="Jermiin L.S."/>
            <person name="Skirmuntt E.C."/>
            <person name="Katzourakis A."/>
            <person name="Burkitt-Gray L."/>
            <person name="Ray D.A."/>
            <person name="Sullivan K.A.M."/>
            <person name="Roscito J.G."/>
            <person name="Kirilenko B.M."/>
            <person name="Davalos L.M."/>
            <person name="Corthals A.P."/>
            <person name="Power M.L."/>
            <person name="Jones G."/>
            <person name="Ransome R.D."/>
            <person name="Dechmann D.K.N."/>
            <person name="Locatelli A.G."/>
            <person name="Puechmaille S.J."/>
            <person name="Fedrigo O."/>
            <person name="Jarvis E.D."/>
            <person name="Hiller M."/>
            <person name="Vernes S.C."/>
            <person name="Myers E.W."/>
            <person name="Teeling E.C."/>
        </authorList>
    </citation>
    <scope>NUCLEOTIDE SEQUENCE [LARGE SCALE GENOMIC DNA]</scope>
    <source>
        <strain evidence="8">MPipKuh1</strain>
        <tissue evidence="8">Flight muscle</tissue>
    </source>
</reference>
<evidence type="ECO:0000256" key="5">
    <source>
        <dbReference type="ARBA" id="ARBA00023157"/>
    </source>
</evidence>
<dbReference type="GO" id="GO:0006508">
    <property type="term" value="P:proteolysis"/>
    <property type="evidence" value="ECO:0007669"/>
    <property type="project" value="UniProtKB-KW"/>
</dbReference>
<dbReference type="PRINTS" id="PR00722">
    <property type="entry name" value="CHYMOTRYPSIN"/>
</dbReference>
<evidence type="ECO:0000313" key="9">
    <source>
        <dbReference type="Proteomes" id="UP000558488"/>
    </source>
</evidence>
<dbReference type="AlphaFoldDB" id="A0A7J7R1I7"/>
<evidence type="ECO:0000313" key="8">
    <source>
        <dbReference type="EMBL" id="KAF6270040.1"/>
    </source>
</evidence>
<dbReference type="SUPFAM" id="SSF50494">
    <property type="entry name" value="Trypsin-like serine proteases"/>
    <property type="match status" value="1"/>
</dbReference>
<sequence>MAGPLLQPLLLLLLSLALGSAAEAAQDTGERIINGVVCTRGTHPWQVALYHNNVFQCAGVLIHRRWVLTVAHCRRSEFIVQMGTDLLVNPNAQKIRATETYVHPRYDVTTDVHNIMLVKLSSPAKLSPTVMTINVPTTCRLPRKSCTVSGWGSITMDVSVGHPIALMCSNVNLVPFKECRKDYPTVLKKYTICAAPVDRKSFACKGDAGSPLICQGTLQGLVSSDYFPCRPPFDPIIYIHVCKYSKWIFETMINSC</sequence>
<keyword evidence="9" id="KW-1185">Reference proteome</keyword>
<dbReference type="Gene3D" id="2.40.10.10">
    <property type="entry name" value="Trypsin-like serine proteases"/>
    <property type="match status" value="2"/>
</dbReference>
<accession>A0A7J7R1I7</accession>
<dbReference type="InterPro" id="IPR001314">
    <property type="entry name" value="Peptidase_S1A"/>
</dbReference>
<proteinExistence type="inferred from homology"/>
<dbReference type="Pfam" id="PF00089">
    <property type="entry name" value="Trypsin"/>
    <property type="match status" value="1"/>
</dbReference>
<keyword evidence="2" id="KW-0645">Protease</keyword>
<dbReference type="CDD" id="cd00190">
    <property type="entry name" value="Tryp_SPc"/>
    <property type="match status" value="1"/>
</dbReference>
<evidence type="ECO:0000259" key="7">
    <source>
        <dbReference type="PROSITE" id="PS50240"/>
    </source>
</evidence>
<dbReference type="PROSITE" id="PS50240">
    <property type="entry name" value="TRYPSIN_DOM"/>
    <property type="match status" value="1"/>
</dbReference>
<dbReference type="Proteomes" id="UP000558488">
    <property type="component" value="Unassembled WGS sequence"/>
</dbReference>
<dbReference type="FunFam" id="2.40.10.10:FF:000010">
    <property type="entry name" value="Kallikrein related peptidase 11"/>
    <property type="match status" value="1"/>
</dbReference>